<evidence type="ECO:0000259" key="3">
    <source>
        <dbReference type="Pfam" id="PF13111"/>
    </source>
</evidence>
<feature type="region of interest" description="Disordered" evidence="1">
    <location>
        <begin position="392"/>
        <end position="411"/>
    </location>
</feature>
<name>A0ABV9U223_9ACTN</name>
<feature type="domain" description="pPIWI-RE module N-terminal" evidence="3">
    <location>
        <begin position="12"/>
        <end position="419"/>
    </location>
</feature>
<reference evidence="6" key="1">
    <citation type="journal article" date="2019" name="Int. J. Syst. Evol. Microbiol.">
        <title>The Global Catalogue of Microorganisms (GCM) 10K type strain sequencing project: providing services to taxonomists for standard genome sequencing and annotation.</title>
        <authorList>
            <consortium name="The Broad Institute Genomics Platform"/>
            <consortium name="The Broad Institute Genome Sequencing Center for Infectious Disease"/>
            <person name="Wu L."/>
            <person name="Ma J."/>
        </authorList>
    </citation>
    <scope>NUCLEOTIDE SEQUENCE [LARGE SCALE GENOMIC DNA]</scope>
    <source>
        <strain evidence="6">KLKA75</strain>
    </source>
</reference>
<dbReference type="Proteomes" id="UP001595872">
    <property type="component" value="Unassembled WGS sequence"/>
</dbReference>
<dbReference type="EMBL" id="JBHSIT010000006">
    <property type="protein sequence ID" value="MFC4909898.1"/>
    <property type="molecule type" value="Genomic_DNA"/>
</dbReference>
<feature type="region of interest" description="Disordered" evidence="1">
    <location>
        <begin position="693"/>
        <end position="720"/>
    </location>
</feature>
<sequence length="931" mass="102246">MAVAYHHVQAAAWAPVSPDASLTAGYRALQFPETWQSAILELCNAGRPADAEPWRTAPTRRMELAVQALAPDLLALPRPPGATDEPGWWLCSPAGTEPIPERAFQLLRNAWLRDLRPELARDREYRELRTGVQGELDAAPPVWREVEFELLRCPVSGGGTAAPLPHQYALTTDWLARRILDLPEFEFEGGRLRFHAMPRGPRDQGAELVSEPRPFEDAKGRTWWFSVLLNITLQTVPFNPMPRFHLHCGIRRWATRVNTKTGQLHVPHGRRATVLLRPSVPWLPGAPPSDRFAVARLERRRTDDGYVTDWADGGPTGVLDGISLQAPFPSAEEIVTFPEKWLAPEMRAGVVHNTAMGGHAVASGLMSHQRSEIVSWAEQALPPELRPVPRRRRTRLGRATPSKAPAAQQRAQTVRTAAALAVSALSGAPVLEARLLWQTPEMRDTAIAALIEHLGLQDDGVRPSAEEFENAEPGSAAVLEWSMPELTVRLRCLKLTDGLGENLALPEKGRPSRATAATAITARRNAVAAFTAADKPGNGPTLALVEIDHPGDFSSPAHDPKFALRLGLADAGVLSQFVLVPKKAGKQDRHRALMAWDDGLRQLGARVLPEPGTLSGLPDGLRYAALWLVQKNRTARNRWAGHSPVAVLVTPGEPGTGIARVEGFDPAGDDGAGEWVPYPVMLLRLAARAEVEAAVDTDEPAPQPQATRRQSADEQRRATEQWLQKVQRRLRGTPTLLFVHAQNARRHWTWIQDGRVERDRIRTGHAPARRLDPDLRLLRVRGAGNREVAQWWGVHPKGDANGIPANLWVPESEPNGDRVFWSTTPKPVQFGSSAVRGDKLAPRPLTLGGNEGRLTLDTDKVGWNPTLMELTVLGCHEQDGDSPEALALTAHILRQPPDYPEALALPLPLHLAALAQEYVLPMDDPDASDSE</sequence>
<dbReference type="Pfam" id="PF13032">
    <property type="entry name" value="RNaseH_pPIWI_RE"/>
    <property type="match status" value="1"/>
</dbReference>
<dbReference type="RefSeq" id="WP_378257794.1">
    <property type="nucleotide sequence ID" value="NZ_JBHSIT010000006.1"/>
</dbReference>
<comment type="caution">
    <text evidence="5">The sequence shown here is derived from an EMBL/GenBank/DDBJ whole genome shotgun (WGS) entry which is preliminary data.</text>
</comment>
<dbReference type="Pfam" id="PF13111">
    <property type="entry name" value="pPIWI_RE_X"/>
    <property type="match status" value="1"/>
</dbReference>
<organism evidence="5 6">
    <name type="scientific">Actinomadura gamaensis</name>
    <dbReference type="NCBI Taxonomy" id="1763541"/>
    <lineage>
        <taxon>Bacteria</taxon>
        <taxon>Bacillati</taxon>
        <taxon>Actinomycetota</taxon>
        <taxon>Actinomycetes</taxon>
        <taxon>Streptosporangiales</taxon>
        <taxon>Thermomonosporaceae</taxon>
        <taxon>Actinomadura</taxon>
    </lineage>
</organism>
<feature type="domain" description="pPIWI-RE RNaseH" evidence="2">
    <location>
        <begin position="623"/>
        <end position="921"/>
    </location>
</feature>
<evidence type="ECO:0000313" key="6">
    <source>
        <dbReference type="Proteomes" id="UP001595872"/>
    </source>
</evidence>
<evidence type="ECO:0000313" key="5">
    <source>
        <dbReference type="EMBL" id="MFC4909898.1"/>
    </source>
</evidence>
<evidence type="ECO:0000259" key="4">
    <source>
        <dbReference type="Pfam" id="PF18157"/>
    </source>
</evidence>
<protein>
    <submittedName>
        <fullName evidence="5">PPIWI_RE module domain-containing protein</fullName>
    </submittedName>
</protein>
<feature type="compositionally biased region" description="Basic and acidic residues" evidence="1">
    <location>
        <begin position="710"/>
        <end position="719"/>
    </location>
</feature>
<keyword evidence="6" id="KW-1185">Reference proteome</keyword>
<dbReference type="InterPro" id="IPR040496">
    <property type="entry name" value="MID_pPIWI_RE"/>
</dbReference>
<feature type="domain" description="Prokaryotic pPIWI-RE MID" evidence="4">
    <location>
        <begin position="480"/>
        <end position="610"/>
    </location>
</feature>
<dbReference type="Pfam" id="PF18157">
    <property type="entry name" value="MID_pPIWI_RE"/>
    <property type="match status" value="1"/>
</dbReference>
<accession>A0ABV9U223</accession>
<evidence type="ECO:0000256" key="1">
    <source>
        <dbReference type="SAM" id="MobiDB-lite"/>
    </source>
</evidence>
<dbReference type="InterPro" id="IPR024996">
    <property type="entry name" value="RNaseH_pPIWI_RE"/>
</dbReference>
<dbReference type="InterPro" id="IPR025085">
    <property type="entry name" value="pPIWI_RE_X"/>
</dbReference>
<gene>
    <name evidence="5" type="ORF">ACFPCY_21435</name>
</gene>
<proteinExistence type="predicted"/>
<evidence type="ECO:0000259" key="2">
    <source>
        <dbReference type="Pfam" id="PF13032"/>
    </source>
</evidence>